<gene>
    <name evidence="1" type="primary">79</name>
    <name evidence="1" type="ORF">SEA_DAREDEVIL_79</name>
</gene>
<reference evidence="2" key="1">
    <citation type="submission" date="2018-07" db="EMBL/GenBank/DDBJ databases">
        <authorList>
            <person name="Quirk P.G."/>
            <person name="Krulwich T.A."/>
        </authorList>
    </citation>
    <scope>NUCLEOTIDE SEQUENCE [LARGE SCALE GENOMIC DNA]</scope>
</reference>
<dbReference type="EMBL" id="MH590603">
    <property type="protein sequence ID" value="AXH70466.1"/>
    <property type="molecule type" value="Genomic_DNA"/>
</dbReference>
<keyword evidence="2" id="KW-1185">Reference proteome</keyword>
<proteinExistence type="predicted"/>
<sequence length="275" mass="30506">MKTMTSIQAENAIHRAIRHGATLQDLGGLSGLNRGLLDRVRLREVDDIPEDAADSIIEAAMIWAEFHPDGPSGIKVSDERRTALAEHISALFETGYDGPHLAHIVGVDAHLISDIRTGKAKRALRNSTAEALEALPADIRERVASPIGATRRLQALVRWGYPVEILADELVASEDEIENILAGEDNLDLDMLRSIPQVFNRLEQVAGPSDEARARGIEEGWPVPFQYDEYTIDRKRTSCNGARPANEEIEEVDPERQLETWQREINQLIDALAQA</sequence>
<dbReference type="KEGG" id="vg:54998069"/>
<dbReference type="Proteomes" id="UP000257597">
    <property type="component" value="Segment"/>
</dbReference>
<dbReference type="GeneID" id="54998069"/>
<evidence type="ECO:0000313" key="1">
    <source>
        <dbReference type="EMBL" id="AXH70466.1"/>
    </source>
</evidence>
<accession>A0A345MIT5</accession>
<protein>
    <submittedName>
        <fullName evidence="1">Antirepressor</fullName>
    </submittedName>
</protein>
<name>A0A345MIT5_9CAUD</name>
<evidence type="ECO:0000313" key="2">
    <source>
        <dbReference type="Proteomes" id="UP000257597"/>
    </source>
</evidence>
<organism evidence="1 2">
    <name type="scientific">Gordonia phage Daredevil</name>
    <dbReference type="NCBI Taxonomy" id="2283286"/>
    <lineage>
        <taxon>Viruses</taxon>
        <taxon>Duplodnaviria</taxon>
        <taxon>Heunggongvirae</taxon>
        <taxon>Uroviricota</taxon>
        <taxon>Caudoviricetes</taxon>
        <taxon>Daredevilvirus</taxon>
        <taxon>Daredevilvirus daredevil</taxon>
    </lineage>
</organism>
<dbReference type="RefSeq" id="YP_009807193.1">
    <property type="nucleotide sequence ID" value="NC_048021.1"/>
</dbReference>